<feature type="domain" description="Type II/III secretion system secretin-like" evidence="10">
    <location>
        <begin position="477"/>
        <end position="639"/>
    </location>
</feature>
<dbReference type="PROSITE" id="PS00875">
    <property type="entry name" value="T2SP_D"/>
    <property type="match status" value="1"/>
</dbReference>
<sequence>MNRWLLPLVFLLSAGVAEAGTIKKVDAVFDGEVLEIDFQKEGECEAVPLLSRGKNIEYKLENCKIGRPFTIGERGDLIEKVDIKPVNGDTLLSIRLKQEGKVQASVSDDTIKIVVKPFNYVKPEITVSRIPKGERIVFDLKVKPLGVSYLRKGNTFEIKVAGVKFEEESSSPYSNFVKLVKVRSVREGGIIDVTLFPGVKGVELTTKGSKVILNIYGGSAKKALAGTVQKEESTKVSLNFTNADVRAVVKAIAEVAGVNVVFDPEVKGNVSINFKKPVYWKEALRAVLDPLGLTYEETKDYMRILPKTKIIKQEITEPVRTFIVPLNYADAKKLKDDLEKLIKGDKREVITVNKETNSLILKVTESHYREIMKIVKKVDRPVKQVLVKAKIVQVENSATKDLGFSWFVSGYDRLGDSFHSTYLSGSYGFWKEDAGFTQIITPDTFGKVSQIPAQPGTLALGILNPTQTLKVELALKALEVDGNAKTVSSPKVLTLDNEEATIEQGIEIPYREATVGSGGTTTYQLQFKKASLILKVKPHVTNDGQIIMDIEVRKDSPNPQYGGGTAEPAIDTRNVKSRVKVSSGETVVIGGIYEKIKQGNKNAVPIISQIPLLGWLFKNEHIETVNRKLLIFITPEIVE</sequence>
<dbReference type="InterPro" id="IPR051808">
    <property type="entry name" value="Type_IV_pilus_biogenesis"/>
</dbReference>
<dbReference type="PANTHER" id="PTHR30604:SF1">
    <property type="entry name" value="DNA UTILIZATION PROTEIN HOFQ"/>
    <property type="match status" value="1"/>
</dbReference>
<dbReference type="InterPro" id="IPR004846">
    <property type="entry name" value="T2SS/T3SS_dom"/>
</dbReference>
<reference evidence="13 14" key="1">
    <citation type="submission" date="2019-03" db="EMBL/GenBank/DDBJ databases">
        <title>Genomic Encyclopedia of Archaeal and Bacterial Type Strains, Phase II (KMG-II): from individual species to whole genera.</title>
        <authorList>
            <person name="Goeker M."/>
        </authorList>
    </citation>
    <scope>NUCLEOTIDE SEQUENCE [LARGE SCALE GENOMIC DNA]</scope>
    <source>
        <strain evidence="13 14">DSM 24425</strain>
    </source>
</reference>
<feature type="signal peptide" evidence="9">
    <location>
        <begin position="1"/>
        <end position="19"/>
    </location>
</feature>
<dbReference type="InterPro" id="IPR001775">
    <property type="entry name" value="GspD/PilQ"/>
</dbReference>
<keyword evidence="5 9" id="KW-0732">Signal</keyword>
<dbReference type="EMBL" id="SMFV01000001">
    <property type="protein sequence ID" value="TCK06475.1"/>
    <property type="molecule type" value="Genomic_DNA"/>
</dbReference>
<comment type="caution">
    <text evidence="13">The sequence shown here is derived from an EMBL/GenBank/DDBJ whole genome shotgun (WGS) entry which is preliminary data.</text>
</comment>
<dbReference type="Pfam" id="PF00263">
    <property type="entry name" value="Secretin"/>
    <property type="match status" value="1"/>
</dbReference>
<evidence type="ECO:0000259" key="12">
    <source>
        <dbReference type="Pfam" id="PF21305"/>
    </source>
</evidence>
<name>A0A4R1GI15_9BACT</name>
<evidence type="ECO:0000256" key="3">
    <source>
        <dbReference type="ARBA" id="ARBA00022448"/>
    </source>
</evidence>
<dbReference type="Gene3D" id="3.30.1370.120">
    <property type="match status" value="1"/>
</dbReference>
<evidence type="ECO:0000256" key="7">
    <source>
        <dbReference type="ARBA" id="ARBA00023237"/>
    </source>
</evidence>
<comment type="similarity">
    <text evidence="2">Belongs to the bacterial secretin family. PilQ subfamily.</text>
</comment>
<evidence type="ECO:0000256" key="9">
    <source>
        <dbReference type="SAM" id="SignalP"/>
    </source>
</evidence>
<evidence type="ECO:0000256" key="6">
    <source>
        <dbReference type="ARBA" id="ARBA00023136"/>
    </source>
</evidence>
<dbReference type="NCBIfam" id="TIGR02515">
    <property type="entry name" value="IV_pilus_PilQ"/>
    <property type="match status" value="1"/>
</dbReference>
<dbReference type="InterPro" id="IPR013355">
    <property type="entry name" value="Pilus_4_PilQ"/>
</dbReference>
<evidence type="ECO:0000256" key="8">
    <source>
        <dbReference type="RuleBase" id="RU004004"/>
    </source>
</evidence>
<dbReference type="InterPro" id="IPR005644">
    <property type="entry name" value="NolW-like"/>
</dbReference>
<dbReference type="InterPro" id="IPR038591">
    <property type="entry name" value="NolW-like_sf"/>
</dbReference>
<dbReference type="RefSeq" id="WP_132525051.1">
    <property type="nucleotide sequence ID" value="NZ_SMFV01000001.1"/>
</dbReference>
<keyword evidence="3 8" id="KW-0813">Transport</keyword>
<dbReference type="InterPro" id="IPR004845">
    <property type="entry name" value="T2SS_GspD_CS"/>
</dbReference>
<gene>
    <name evidence="13" type="ORF">CLV27_0276</name>
</gene>
<evidence type="ECO:0000259" key="11">
    <source>
        <dbReference type="Pfam" id="PF03958"/>
    </source>
</evidence>
<dbReference type="AlphaFoldDB" id="A0A4R1GI15"/>
<feature type="chain" id="PRO_5021032094" evidence="9">
    <location>
        <begin position="20"/>
        <end position="639"/>
    </location>
</feature>
<dbReference type="Pfam" id="PF03958">
    <property type="entry name" value="Secretin_N"/>
    <property type="match status" value="1"/>
</dbReference>
<feature type="domain" description="NolW-like" evidence="11">
    <location>
        <begin position="321"/>
        <end position="384"/>
    </location>
</feature>
<dbReference type="Gene3D" id="3.55.50.30">
    <property type="match status" value="1"/>
</dbReference>
<evidence type="ECO:0000256" key="2">
    <source>
        <dbReference type="ARBA" id="ARBA00006304"/>
    </source>
</evidence>
<dbReference type="Pfam" id="PF21305">
    <property type="entry name" value="type_II_gspD_N0"/>
    <property type="match status" value="1"/>
</dbReference>
<proteinExistence type="inferred from homology"/>
<accession>A0A4R1GI15</accession>
<dbReference type="PRINTS" id="PR00811">
    <property type="entry name" value="BCTERIALGSPD"/>
</dbReference>
<evidence type="ECO:0000313" key="14">
    <source>
        <dbReference type="Proteomes" id="UP000295777"/>
    </source>
</evidence>
<keyword evidence="14" id="KW-1185">Reference proteome</keyword>
<evidence type="ECO:0000256" key="4">
    <source>
        <dbReference type="ARBA" id="ARBA00022692"/>
    </source>
</evidence>
<dbReference type="Proteomes" id="UP000295777">
    <property type="component" value="Unassembled WGS sequence"/>
</dbReference>
<dbReference type="GO" id="GO:0009279">
    <property type="term" value="C:cell outer membrane"/>
    <property type="evidence" value="ECO:0007669"/>
    <property type="project" value="UniProtKB-SubCell"/>
</dbReference>
<dbReference type="GO" id="GO:0009306">
    <property type="term" value="P:protein secretion"/>
    <property type="evidence" value="ECO:0007669"/>
    <property type="project" value="InterPro"/>
</dbReference>
<organism evidence="13 14">
    <name type="scientific">Phorcysia thermohydrogeniphila</name>
    <dbReference type="NCBI Taxonomy" id="936138"/>
    <lineage>
        <taxon>Bacteria</taxon>
        <taxon>Pseudomonadati</taxon>
        <taxon>Aquificota</taxon>
        <taxon>Aquificia</taxon>
        <taxon>Desulfurobacteriales</taxon>
        <taxon>Desulfurobacteriaceae</taxon>
        <taxon>Phorcysia</taxon>
    </lineage>
</organism>
<keyword evidence="6" id="KW-0472">Membrane</keyword>
<dbReference type="PANTHER" id="PTHR30604">
    <property type="entry name" value="PROTEIN TRANSPORT PROTEIN HOFQ"/>
    <property type="match status" value="1"/>
</dbReference>
<dbReference type="OrthoDB" id="9779724at2"/>
<protein>
    <submittedName>
        <fullName evidence="13">Type IV pilus assembly protein PilQ</fullName>
    </submittedName>
</protein>
<evidence type="ECO:0000259" key="10">
    <source>
        <dbReference type="Pfam" id="PF00263"/>
    </source>
</evidence>
<evidence type="ECO:0000256" key="5">
    <source>
        <dbReference type="ARBA" id="ARBA00022729"/>
    </source>
</evidence>
<evidence type="ECO:0000313" key="13">
    <source>
        <dbReference type="EMBL" id="TCK06475.1"/>
    </source>
</evidence>
<comment type="subcellular location">
    <subcellularLocation>
        <location evidence="1 8">Cell outer membrane</location>
    </subcellularLocation>
</comment>
<keyword evidence="7" id="KW-0998">Cell outer membrane</keyword>
<evidence type="ECO:0000256" key="1">
    <source>
        <dbReference type="ARBA" id="ARBA00004442"/>
    </source>
</evidence>
<feature type="domain" description="GspD-like N0" evidence="12">
    <location>
        <begin position="238"/>
        <end position="290"/>
    </location>
</feature>
<keyword evidence="4" id="KW-0812">Transmembrane</keyword>
<dbReference type="InterPro" id="IPR049371">
    <property type="entry name" value="GspD-like_N0"/>
</dbReference>